<protein>
    <submittedName>
        <fullName evidence="1">Uncharacterized protein</fullName>
    </submittedName>
</protein>
<dbReference type="EMBL" id="JACIDC010000002">
    <property type="protein sequence ID" value="MBB4039093.1"/>
    <property type="molecule type" value="Genomic_DNA"/>
</dbReference>
<dbReference type="AlphaFoldDB" id="A0A7W6N7A2"/>
<organism evidence="1 2">
    <name type="scientific">Microvirga flocculans</name>
    <dbReference type="NCBI Taxonomy" id="217168"/>
    <lineage>
        <taxon>Bacteria</taxon>
        <taxon>Pseudomonadati</taxon>
        <taxon>Pseudomonadota</taxon>
        <taxon>Alphaproteobacteria</taxon>
        <taxon>Hyphomicrobiales</taxon>
        <taxon>Methylobacteriaceae</taxon>
        <taxon>Microvirga</taxon>
    </lineage>
</organism>
<accession>A0A7W6N7A2</accession>
<reference evidence="1 2" key="1">
    <citation type="submission" date="2020-08" db="EMBL/GenBank/DDBJ databases">
        <title>Genomic Encyclopedia of Type Strains, Phase IV (KMG-IV): sequencing the most valuable type-strain genomes for metagenomic binning, comparative biology and taxonomic classification.</title>
        <authorList>
            <person name="Goeker M."/>
        </authorList>
    </citation>
    <scope>NUCLEOTIDE SEQUENCE [LARGE SCALE GENOMIC DNA]</scope>
    <source>
        <strain evidence="1 2">DSM 15743</strain>
    </source>
</reference>
<evidence type="ECO:0000313" key="2">
    <source>
        <dbReference type="Proteomes" id="UP000519439"/>
    </source>
</evidence>
<sequence length="487" mass="56225">MQKIYAVTFKDENGKFTIQDQTNFSFSYDAPTPPAINPFGTFAHDLAYKYGGDDAVKALNALCAELKEQAVQRLITRCYDREEAERIVNRDHSYISWYVPYPTLDRVLPEGSFQMLPWKDAYWRENAAYYVREFPLPWPYEAIADHFAHLYFKENKATGKKEPLVRYFASPEHGMIRRATEMKPGRYLQKFYPSLDGDTVRHWATLIDAADTVRFATTPAEIKKVYQNGPRSCMAYEDERYESDIHPVEVYGDSDLQLAYLSYVDLDAPNFRASARVLVWPERKLYCRIYGDEQRMANALEKLGYTPGSMRGAKIRKVTQGDYLVMPYIDHVYTVTVNDDHCVIGGTTAADSTSGLIWLEDERAWCSGYEDYVDDDPEDFTYVSGIGNVSPSYRDEYCFQCAYDEEWYHNDYAIVMANGDTWAERNVNRHAFYCERTMEYYPDDEGVTLVDTDETVSRDWAENNAHLSDDGEWYAVAPSKDDEAQAA</sequence>
<comment type="caution">
    <text evidence="1">The sequence shown here is derived from an EMBL/GenBank/DDBJ whole genome shotgun (WGS) entry which is preliminary data.</text>
</comment>
<keyword evidence="2" id="KW-1185">Reference proteome</keyword>
<dbReference type="Proteomes" id="UP000519439">
    <property type="component" value="Unassembled WGS sequence"/>
</dbReference>
<name>A0A7W6N7A2_9HYPH</name>
<evidence type="ECO:0000313" key="1">
    <source>
        <dbReference type="EMBL" id="MBB4039093.1"/>
    </source>
</evidence>
<dbReference type="RefSeq" id="WP_027314929.1">
    <property type="nucleotide sequence ID" value="NZ_JACIDC010000002.1"/>
</dbReference>
<gene>
    <name evidence="1" type="ORF">GGR34_000728</name>
</gene>
<proteinExistence type="predicted"/>